<protein>
    <submittedName>
        <fullName evidence="5">Uncharacterized protein</fullName>
    </submittedName>
</protein>
<gene>
    <name evidence="5" type="ORF">MELIAE_LOCUS5320</name>
</gene>
<keyword evidence="1" id="KW-0677">Repeat</keyword>
<dbReference type="InterPro" id="IPR050663">
    <property type="entry name" value="Ankyrin-SOCS_Box"/>
</dbReference>
<dbReference type="AlphaFoldDB" id="A0A9P0B1F8"/>
<dbReference type="EMBL" id="OV121134">
    <property type="protein sequence ID" value="CAH0553271.1"/>
    <property type="molecule type" value="Genomic_DNA"/>
</dbReference>
<dbReference type="GO" id="GO:0005634">
    <property type="term" value="C:nucleus"/>
    <property type="evidence" value="ECO:0007669"/>
    <property type="project" value="TreeGrafter"/>
</dbReference>
<dbReference type="InterPro" id="IPR036770">
    <property type="entry name" value="Ankyrin_rpt-contain_sf"/>
</dbReference>
<evidence type="ECO:0000256" key="4">
    <source>
        <dbReference type="SAM" id="Coils"/>
    </source>
</evidence>
<dbReference type="PRINTS" id="PR01415">
    <property type="entry name" value="ANKYRIN"/>
</dbReference>
<dbReference type="Pfam" id="PF00023">
    <property type="entry name" value="Ank"/>
    <property type="match status" value="1"/>
</dbReference>
<keyword evidence="6" id="KW-1185">Reference proteome</keyword>
<evidence type="ECO:0000256" key="2">
    <source>
        <dbReference type="ARBA" id="ARBA00023043"/>
    </source>
</evidence>
<keyword evidence="4" id="KW-0175">Coiled coil</keyword>
<accession>A0A9P0B1F8</accession>
<keyword evidence="2 3" id="KW-0040">ANK repeat</keyword>
<dbReference type="PANTHER" id="PTHR24193">
    <property type="entry name" value="ANKYRIN REPEAT PROTEIN"/>
    <property type="match status" value="1"/>
</dbReference>
<evidence type="ECO:0000313" key="5">
    <source>
        <dbReference type="EMBL" id="CAH0553271.1"/>
    </source>
</evidence>
<dbReference type="PANTHER" id="PTHR24193:SF121">
    <property type="entry name" value="ADA2A-CONTAINING COMPLEX COMPONENT 3, ISOFORM D"/>
    <property type="match status" value="1"/>
</dbReference>
<feature type="coiled-coil region" evidence="4">
    <location>
        <begin position="409"/>
        <end position="450"/>
    </location>
</feature>
<proteinExistence type="predicted"/>
<evidence type="ECO:0000256" key="1">
    <source>
        <dbReference type="ARBA" id="ARBA00022737"/>
    </source>
</evidence>
<dbReference type="SUPFAM" id="SSF48403">
    <property type="entry name" value="Ankyrin repeat"/>
    <property type="match status" value="1"/>
</dbReference>
<organism evidence="5 6">
    <name type="scientific">Brassicogethes aeneus</name>
    <name type="common">Rape pollen beetle</name>
    <name type="synonym">Meligethes aeneus</name>
    <dbReference type="NCBI Taxonomy" id="1431903"/>
    <lineage>
        <taxon>Eukaryota</taxon>
        <taxon>Metazoa</taxon>
        <taxon>Ecdysozoa</taxon>
        <taxon>Arthropoda</taxon>
        <taxon>Hexapoda</taxon>
        <taxon>Insecta</taxon>
        <taxon>Pterygota</taxon>
        <taxon>Neoptera</taxon>
        <taxon>Endopterygota</taxon>
        <taxon>Coleoptera</taxon>
        <taxon>Polyphaga</taxon>
        <taxon>Cucujiformia</taxon>
        <taxon>Nitidulidae</taxon>
        <taxon>Meligethinae</taxon>
        <taxon>Brassicogethes</taxon>
    </lineage>
</organism>
<dbReference type="SMART" id="SM00248">
    <property type="entry name" value="ANK"/>
    <property type="match status" value="4"/>
</dbReference>
<dbReference type="InterPro" id="IPR002110">
    <property type="entry name" value="Ankyrin_rpt"/>
</dbReference>
<dbReference type="PROSITE" id="PS50297">
    <property type="entry name" value="ANK_REP_REGION"/>
    <property type="match status" value="3"/>
</dbReference>
<feature type="repeat" description="ANK" evidence="3">
    <location>
        <begin position="148"/>
        <end position="180"/>
    </location>
</feature>
<dbReference type="PROSITE" id="PS50088">
    <property type="entry name" value="ANK_REPEAT"/>
    <property type="match status" value="3"/>
</dbReference>
<reference evidence="5" key="1">
    <citation type="submission" date="2021-12" db="EMBL/GenBank/DDBJ databases">
        <authorList>
            <person name="King R."/>
        </authorList>
    </citation>
    <scope>NUCLEOTIDE SEQUENCE</scope>
</reference>
<evidence type="ECO:0000313" key="6">
    <source>
        <dbReference type="Proteomes" id="UP001154078"/>
    </source>
</evidence>
<sequence length="451" mass="49758">MIKFPILDNEGKKFRQTTTTKFITLEEAVTLPTVINFEGGGISSGATINELGKQLLKAAAEGDATEIKYLLMKGAPFTADWLGTSPLHVAAQNNSVEVCEILLRAGISKDARTKVDRTPLHIAAYEGHIDIVNTLLKHGADFECKDLLAMTPLHWAVQNGHAEVVKILIEKGCCTTEQNKFNLTPMDIASQLNREDLLELLNCDASIAAQNLALQLAAESGENSNASEYQTGLLENSEAVPIETVLLEDDSMGLETHCEEGPSLNEDHLESQISESNVSTQESSFSASMKILQDHGITMLPHDDNTILSTVMESGHSVVLTDIGKEVLDSVKQSEEAVTENKKIITITAEEFLAMTNGTYGKTSIRPFKLVNCKKTGKKIMVKRNKILPISNVSQVTKVEEYKPTYNDMELVMSQLIEAKKTIEEYKAKLVRKEKEAERYKQQLKLLMDSS</sequence>
<dbReference type="Pfam" id="PF12796">
    <property type="entry name" value="Ank_2"/>
    <property type="match status" value="1"/>
</dbReference>
<dbReference type="Proteomes" id="UP001154078">
    <property type="component" value="Chromosome 3"/>
</dbReference>
<dbReference type="GO" id="GO:0045944">
    <property type="term" value="P:positive regulation of transcription by RNA polymerase II"/>
    <property type="evidence" value="ECO:0007669"/>
    <property type="project" value="TreeGrafter"/>
</dbReference>
<dbReference type="GO" id="GO:0000976">
    <property type="term" value="F:transcription cis-regulatory region binding"/>
    <property type="evidence" value="ECO:0007669"/>
    <property type="project" value="TreeGrafter"/>
</dbReference>
<evidence type="ECO:0000256" key="3">
    <source>
        <dbReference type="PROSITE-ProRule" id="PRU00023"/>
    </source>
</evidence>
<feature type="repeat" description="ANK" evidence="3">
    <location>
        <begin position="82"/>
        <end position="114"/>
    </location>
</feature>
<dbReference type="OrthoDB" id="341259at2759"/>
<dbReference type="Gene3D" id="1.25.40.20">
    <property type="entry name" value="Ankyrin repeat-containing domain"/>
    <property type="match status" value="1"/>
</dbReference>
<name>A0A9P0B1F8_BRAAE</name>
<feature type="repeat" description="ANK" evidence="3">
    <location>
        <begin position="115"/>
        <end position="147"/>
    </location>
</feature>